<accession>A0AAD4NAC6</accession>
<proteinExistence type="inferred from homology"/>
<evidence type="ECO:0000256" key="3">
    <source>
        <dbReference type="ARBA" id="ARBA00005109"/>
    </source>
</evidence>
<dbReference type="EC" id="3.1.2.4" evidence="5"/>
<dbReference type="SUPFAM" id="SSF52096">
    <property type="entry name" value="ClpP/crotonase"/>
    <property type="match status" value="1"/>
</dbReference>
<comment type="caution">
    <text evidence="13">The sequence shown here is derived from an EMBL/GenBank/DDBJ whole genome shotgun (WGS) entry which is preliminary data.</text>
</comment>
<dbReference type="FunFam" id="3.90.226.10:FF:000026">
    <property type="entry name" value="3-hydroxyisobutyryl-CoA hydrolase, mitochondrial"/>
    <property type="match status" value="1"/>
</dbReference>
<evidence type="ECO:0000256" key="11">
    <source>
        <dbReference type="ARBA" id="ARBA00031181"/>
    </source>
</evidence>
<dbReference type="Proteomes" id="UP001201812">
    <property type="component" value="Unassembled WGS sequence"/>
</dbReference>
<name>A0AAD4NAC6_9BILA</name>
<evidence type="ECO:0000256" key="2">
    <source>
        <dbReference type="ARBA" id="ARBA00004173"/>
    </source>
</evidence>
<dbReference type="PANTHER" id="PTHR43176:SF3">
    <property type="entry name" value="3-HYDROXYISOBUTYRYL-COA HYDROLASE, MITOCHONDRIAL"/>
    <property type="match status" value="1"/>
</dbReference>
<evidence type="ECO:0000256" key="5">
    <source>
        <dbReference type="ARBA" id="ARBA00011915"/>
    </source>
</evidence>
<evidence type="ECO:0000256" key="7">
    <source>
        <dbReference type="ARBA" id="ARBA00022456"/>
    </source>
</evidence>
<comment type="subcellular location">
    <subcellularLocation>
        <location evidence="2">Mitochondrion</location>
    </subcellularLocation>
</comment>
<sequence>MRLWYTKTILGRLPRIIINTKSFSNSPSHPELIVERTKSGKKVLTLNRPKRLNALSVDMVRRMRNELETENSRSVPYNLVIVQGAGEKAFSAGGDVAAASMSYKAKTGDYRDFFHTQYQLEYLIGKLKVPFVALIDGITMGAGCGLSVHGQFRVATERTIMAMPETALGFFPDAGATYFFPRLSGKLGLFLGLTGYRLSGADAFHSGLATHYVESKNLGALTQALLKLPWEKCDKENVDKLLKAFQSHRIPASSVQPLINEINHYFNAPNLEGIFKNLEAGQTEFSMKTLSVLRKMSPTSLKIFFRQYKLGSTMEFADVFPVEFRLSQRLLQENDFHEGCRAILIDKDRNPKWSLSCIEEITEEKIDWYFSPFDNSKEELILH</sequence>
<keyword evidence="14" id="KW-1185">Reference proteome</keyword>
<dbReference type="InterPro" id="IPR029045">
    <property type="entry name" value="ClpP/crotonase-like_dom_sf"/>
</dbReference>
<comment type="similarity">
    <text evidence="4">Belongs to the enoyl-CoA hydratase/isomerase family.</text>
</comment>
<dbReference type="Gene3D" id="3.90.226.10">
    <property type="entry name" value="2-enoyl-CoA Hydratase, Chain A, domain 1"/>
    <property type="match status" value="1"/>
</dbReference>
<dbReference type="EMBL" id="JAKKPZ010000003">
    <property type="protein sequence ID" value="KAI1723405.1"/>
    <property type="molecule type" value="Genomic_DNA"/>
</dbReference>
<evidence type="ECO:0000256" key="6">
    <source>
        <dbReference type="ARBA" id="ARBA00016714"/>
    </source>
</evidence>
<evidence type="ECO:0000256" key="1">
    <source>
        <dbReference type="ARBA" id="ARBA00001709"/>
    </source>
</evidence>
<gene>
    <name evidence="13" type="ORF">DdX_03564</name>
</gene>
<evidence type="ECO:0000256" key="4">
    <source>
        <dbReference type="ARBA" id="ARBA00005254"/>
    </source>
</evidence>
<dbReference type="GO" id="GO:0003860">
    <property type="term" value="F:3-hydroxyisobutyryl-CoA hydrolase activity"/>
    <property type="evidence" value="ECO:0007669"/>
    <property type="project" value="UniProtKB-EC"/>
</dbReference>
<evidence type="ECO:0000256" key="10">
    <source>
        <dbReference type="ARBA" id="ARBA00024871"/>
    </source>
</evidence>
<keyword evidence="9" id="KW-0496">Mitochondrion</keyword>
<dbReference type="InterPro" id="IPR045004">
    <property type="entry name" value="ECH_dom"/>
</dbReference>
<protein>
    <recommendedName>
        <fullName evidence="6">3-hydroxyisobutyryl-CoA hydrolase, mitochondrial</fullName>
        <ecNumber evidence="5">3.1.2.4</ecNumber>
    </recommendedName>
    <alternativeName>
        <fullName evidence="11">3-hydroxyisobutyryl-coenzyme A hydrolase</fullName>
    </alternativeName>
</protein>
<evidence type="ECO:0000313" key="14">
    <source>
        <dbReference type="Proteomes" id="UP001201812"/>
    </source>
</evidence>
<dbReference type="AlphaFoldDB" id="A0AAD4NAC6"/>
<comment type="function">
    <text evidence="10">Hydrolyzes 3-hydroxyisobutyryl-CoA (HIBYL-CoA), a saline catabolite. Has high activity toward isobutyryl-CoA. Could be an isobutyryl-CoA dehydrogenase that functions in valine catabolism. Also hydrolyzes 3-hydroxypropanoyl-CoA.</text>
</comment>
<keyword evidence="8" id="KW-0378">Hydrolase</keyword>
<evidence type="ECO:0000256" key="8">
    <source>
        <dbReference type="ARBA" id="ARBA00022801"/>
    </source>
</evidence>
<keyword evidence="7" id="KW-0101">Branched-chain amino acid catabolism</keyword>
<dbReference type="GO" id="GO:0005739">
    <property type="term" value="C:mitochondrion"/>
    <property type="evidence" value="ECO:0007669"/>
    <property type="project" value="UniProtKB-SubCell"/>
</dbReference>
<reference evidence="13" key="1">
    <citation type="submission" date="2022-01" db="EMBL/GenBank/DDBJ databases">
        <title>Genome Sequence Resource for Two Populations of Ditylenchus destructor, the Migratory Endoparasitic Phytonematode.</title>
        <authorList>
            <person name="Zhang H."/>
            <person name="Lin R."/>
            <person name="Xie B."/>
        </authorList>
    </citation>
    <scope>NUCLEOTIDE SEQUENCE</scope>
    <source>
        <strain evidence="13">BazhouSP</strain>
    </source>
</reference>
<comment type="pathway">
    <text evidence="3">Amino-acid degradation; L-valine degradation.</text>
</comment>
<feature type="domain" description="Enoyl-CoA hydratase/isomerase" evidence="12">
    <location>
        <begin position="42"/>
        <end position="370"/>
    </location>
</feature>
<dbReference type="InterPro" id="IPR032259">
    <property type="entry name" value="HIBYL-CoA-H"/>
</dbReference>
<evidence type="ECO:0000313" key="13">
    <source>
        <dbReference type="EMBL" id="KAI1723405.1"/>
    </source>
</evidence>
<comment type="catalytic activity">
    <reaction evidence="1">
        <text>3-hydroxy-2-methylpropanoyl-CoA + H2O = 3-hydroxy-2-methylpropanoate + CoA + H(+)</text>
        <dbReference type="Rhea" id="RHEA:20888"/>
        <dbReference type="ChEBI" id="CHEBI:11805"/>
        <dbReference type="ChEBI" id="CHEBI:15377"/>
        <dbReference type="ChEBI" id="CHEBI:15378"/>
        <dbReference type="ChEBI" id="CHEBI:57287"/>
        <dbReference type="ChEBI" id="CHEBI:57340"/>
        <dbReference type="EC" id="3.1.2.4"/>
    </reaction>
</comment>
<dbReference type="Pfam" id="PF16113">
    <property type="entry name" value="ECH_2"/>
    <property type="match status" value="1"/>
</dbReference>
<dbReference type="CDD" id="cd06558">
    <property type="entry name" value="crotonase-like"/>
    <property type="match status" value="1"/>
</dbReference>
<dbReference type="NCBIfam" id="NF004127">
    <property type="entry name" value="PRK05617.1"/>
    <property type="match status" value="1"/>
</dbReference>
<organism evidence="13 14">
    <name type="scientific">Ditylenchus destructor</name>
    <dbReference type="NCBI Taxonomy" id="166010"/>
    <lineage>
        <taxon>Eukaryota</taxon>
        <taxon>Metazoa</taxon>
        <taxon>Ecdysozoa</taxon>
        <taxon>Nematoda</taxon>
        <taxon>Chromadorea</taxon>
        <taxon>Rhabditida</taxon>
        <taxon>Tylenchina</taxon>
        <taxon>Tylenchomorpha</taxon>
        <taxon>Sphaerularioidea</taxon>
        <taxon>Anguinidae</taxon>
        <taxon>Anguininae</taxon>
        <taxon>Ditylenchus</taxon>
    </lineage>
</organism>
<dbReference type="GO" id="GO:0006574">
    <property type="term" value="P:L-valine catabolic process"/>
    <property type="evidence" value="ECO:0007669"/>
    <property type="project" value="TreeGrafter"/>
</dbReference>
<evidence type="ECO:0000259" key="12">
    <source>
        <dbReference type="Pfam" id="PF16113"/>
    </source>
</evidence>
<evidence type="ECO:0000256" key="9">
    <source>
        <dbReference type="ARBA" id="ARBA00023128"/>
    </source>
</evidence>
<dbReference type="PANTHER" id="PTHR43176">
    <property type="entry name" value="3-HYDROXYISOBUTYRYL-COA HYDROLASE-RELATED"/>
    <property type="match status" value="1"/>
</dbReference>